<gene>
    <name evidence="1" type="ordered locus">LLO_2176</name>
</gene>
<keyword evidence="2" id="KW-1185">Reference proteome</keyword>
<sequence length="79" mass="9287">MKDKTKGVSKKNTATKTDRFIETMNKIEKQSKNNPAIEKKFKSTEIYDNLVEIEPNIDDELERYFKDEESNSNKSLNQK</sequence>
<accession>D3HJI4</accession>
<dbReference type="AlphaFoldDB" id="D3HJI4"/>
<dbReference type="KEGG" id="llo:LLO_2176"/>
<dbReference type="Proteomes" id="UP000001060">
    <property type="component" value="Chromosome"/>
</dbReference>
<proteinExistence type="predicted"/>
<evidence type="ECO:0000313" key="1">
    <source>
        <dbReference type="EMBL" id="CBJ12577.1"/>
    </source>
</evidence>
<protein>
    <submittedName>
        <fullName evidence="1">Uncharacterized protein</fullName>
    </submittedName>
</protein>
<dbReference type="RefSeq" id="WP_003636442.1">
    <property type="nucleotide sequence ID" value="NC_013861.1"/>
</dbReference>
<dbReference type="EMBL" id="FN650140">
    <property type="protein sequence ID" value="CBJ12577.1"/>
    <property type="molecule type" value="Genomic_DNA"/>
</dbReference>
<dbReference type="HOGENOM" id="CLU_2601688_0_0_6"/>
<organism evidence="1 2">
    <name type="scientific">Legionella longbeachae serogroup 1 (strain NSW150)</name>
    <dbReference type="NCBI Taxonomy" id="661367"/>
    <lineage>
        <taxon>Bacteria</taxon>
        <taxon>Pseudomonadati</taxon>
        <taxon>Pseudomonadota</taxon>
        <taxon>Gammaproteobacteria</taxon>
        <taxon>Legionellales</taxon>
        <taxon>Legionellaceae</taxon>
        <taxon>Legionella</taxon>
    </lineage>
</organism>
<dbReference type="eggNOG" id="ENOG5031F20">
    <property type="taxonomic scope" value="Bacteria"/>
</dbReference>
<evidence type="ECO:0000313" key="2">
    <source>
        <dbReference type="Proteomes" id="UP000001060"/>
    </source>
</evidence>
<dbReference type="GeneID" id="40926387"/>
<name>D3HJI4_LEGLN</name>
<dbReference type="OrthoDB" id="9942116at2"/>
<reference evidence="1 2" key="1">
    <citation type="journal article" date="2010" name="PLoS Genet.">
        <title>Analysis of the Legionella longbeachae genome and transcriptome uncovers unique strategies to cause Legionnaires' disease.</title>
        <authorList>
            <person name="Cazalet C."/>
            <person name="Gomez-Valero L."/>
            <person name="Rusniok C."/>
            <person name="Lomma M."/>
            <person name="Dervins-Ravault D."/>
            <person name="Newton H."/>
            <person name="Sansom F."/>
            <person name="Jarraud S."/>
            <person name="Zidane N."/>
            <person name="Ma L."/>
            <person name="Bouchier C."/>
            <person name="Etienne J."/>
            <person name="Hartland E."/>
            <person name="Buchrieser C."/>
        </authorList>
    </citation>
    <scope>NUCLEOTIDE SEQUENCE [LARGE SCALE GENOMIC DNA]</scope>
    <source>
        <strain evidence="1 2">NSW150</strain>
    </source>
</reference>